<name>A0A7G9SAS1_9SPHN</name>
<organism evidence="8 9">
    <name type="scientific">Sphingomonas rhizophila</name>
    <dbReference type="NCBI Taxonomy" id="2071607"/>
    <lineage>
        <taxon>Bacteria</taxon>
        <taxon>Pseudomonadati</taxon>
        <taxon>Pseudomonadota</taxon>
        <taxon>Alphaproteobacteria</taxon>
        <taxon>Sphingomonadales</taxon>
        <taxon>Sphingomonadaceae</taxon>
        <taxon>Sphingomonas</taxon>
    </lineage>
</organism>
<evidence type="ECO:0000256" key="5">
    <source>
        <dbReference type="ARBA" id="ARBA00023157"/>
    </source>
</evidence>
<evidence type="ECO:0000256" key="7">
    <source>
        <dbReference type="SAM" id="SignalP"/>
    </source>
</evidence>
<dbReference type="Proteomes" id="UP000515955">
    <property type="component" value="Chromosome"/>
</dbReference>
<feature type="chain" id="PRO_5028830127" evidence="7">
    <location>
        <begin position="24"/>
        <end position="297"/>
    </location>
</feature>
<keyword evidence="4" id="KW-0378">Hydrolase</keyword>
<evidence type="ECO:0000313" key="8">
    <source>
        <dbReference type="EMBL" id="QNN64946.1"/>
    </source>
</evidence>
<dbReference type="Gene3D" id="1.10.575.10">
    <property type="entry name" value="P1 Nuclease"/>
    <property type="match status" value="1"/>
</dbReference>
<dbReference type="GO" id="GO:0006308">
    <property type="term" value="P:DNA catabolic process"/>
    <property type="evidence" value="ECO:0007669"/>
    <property type="project" value="InterPro"/>
</dbReference>
<dbReference type="GO" id="GO:0046872">
    <property type="term" value="F:metal ion binding"/>
    <property type="evidence" value="ECO:0007669"/>
    <property type="project" value="UniProtKB-KW"/>
</dbReference>
<dbReference type="PANTHER" id="PTHR33146">
    <property type="entry name" value="ENDONUCLEASE 4"/>
    <property type="match status" value="1"/>
</dbReference>
<keyword evidence="7" id="KW-0732">Signal</keyword>
<dbReference type="GO" id="GO:0003676">
    <property type="term" value="F:nucleic acid binding"/>
    <property type="evidence" value="ECO:0007669"/>
    <property type="project" value="InterPro"/>
</dbReference>
<dbReference type="SUPFAM" id="SSF48537">
    <property type="entry name" value="Phospholipase C/P1 nuclease"/>
    <property type="match status" value="1"/>
</dbReference>
<dbReference type="KEGG" id="srhi:H9L12_12155"/>
<reference evidence="8 9" key="1">
    <citation type="submission" date="2020-08" db="EMBL/GenBank/DDBJ databases">
        <title>Genome sequence of Sphingomonas rhizophila KACC 19189T.</title>
        <authorList>
            <person name="Hyun D.-W."/>
            <person name="Bae J.-W."/>
        </authorList>
    </citation>
    <scope>NUCLEOTIDE SEQUENCE [LARGE SCALE GENOMIC DNA]</scope>
    <source>
        <strain evidence="8 9">KACC 19189</strain>
    </source>
</reference>
<dbReference type="InterPro" id="IPR008947">
    <property type="entry name" value="PLipase_C/P1_nuclease_dom_sf"/>
</dbReference>
<keyword evidence="5" id="KW-1015">Disulfide bond</keyword>
<dbReference type="PANTHER" id="PTHR33146:SF26">
    <property type="entry name" value="ENDONUCLEASE 4"/>
    <property type="match status" value="1"/>
</dbReference>
<evidence type="ECO:0000256" key="4">
    <source>
        <dbReference type="ARBA" id="ARBA00022801"/>
    </source>
</evidence>
<dbReference type="AlphaFoldDB" id="A0A7G9SAS1"/>
<dbReference type="EMBL" id="CP060717">
    <property type="protein sequence ID" value="QNN64946.1"/>
    <property type="molecule type" value="Genomic_DNA"/>
</dbReference>
<evidence type="ECO:0000313" key="9">
    <source>
        <dbReference type="Proteomes" id="UP000515955"/>
    </source>
</evidence>
<keyword evidence="9" id="KW-1185">Reference proteome</keyword>
<keyword evidence="6" id="KW-0325">Glycoprotein</keyword>
<dbReference type="GO" id="GO:0004519">
    <property type="term" value="F:endonuclease activity"/>
    <property type="evidence" value="ECO:0007669"/>
    <property type="project" value="UniProtKB-KW"/>
</dbReference>
<dbReference type="CDD" id="cd11010">
    <property type="entry name" value="S1-P1_nuclease"/>
    <property type="match status" value="1"/>
</dbReference>
<proteinExistence type="predicted"/>
<dbReference type="RefSeq" id="WP_187541945.1">
    <property type="nucleotide sequence ID" value="NZ_CP060717.1"/>
</dbReference>
<evidence type="ECO:0000256" key="3">
    <source>
        <dbReference type="ARBA" id="ARBA00022759"/>
    </source>
</evidence>
<feature type="signal peptide" evidence="7">
    <location>
        <begin position="1"/>
        <end position="23"/>
    </location>
</feature>
<evidence type="ECO:0000256" key="1">
    <source>
        <dbReference type="ARBA" id="ARBA00022722"/>
    </source>
</evidence>
<dbReference type="GO" id="GO:0016788">
    <property type="term" value="F:hydrolase activity, acting on ester bonds"/>
    <property type="evidence" value="ECO:0007669"/>
    <property type="project" value="InterPro"/>
</dbReference>
<gene>
    <name evidence="8" type="ORF">H9L12_12155</name>
</gene>
<keyword evidence="1" id="KW-0540">Nuclease</keyword>
<keyword evidence="2" id="KW-0479">Metal-binding</keyword>
<dbReference type="InterPro" id="IPR003154">
    <property type="entry name" value="S1/P1nuclease"/>
</dbReference>
<sequence length="297" mass="31916">MPSPRRLRLIAAASLFLAAPAAAYWEYGHESVAGIALKEMRPSTRSAVNRLLAQGALLETPTCPVNTLEEASVWADCVKPLGDRFAYAYSWHYQNVDVCKPFDLKAACKDGNCVSAQIERNARLLADTSVPTRERLMALAFLTHFVGDLHQPMHAGDHADLGGNRVAANYGIIGGRTNLHSIWDGWLAERAATTPPAGPIALTASISAEGKARIAGGTVEDWSREMWGKARNLAYQTLVGDPCGAVPAGRPTLDEADVRALIPDVRENIAAGGIRLARLLDDALGPAHKAPGQKKRR</sequence>
<accession>A0A7G9SAS1</accession>
<evidence type="ECO:0000256" key="6">
    <source>
        <dbReference type="ARBA" id="ARBA00023180"/>
    </source>
</evidence>
<evidence type="ECO:0000256" key="2">
    <source>
        <dbReference type="ARBA" id="ARBA00022723"/>
    </source>
</evidence>
<protein>
    <submittedName>
        <fullName evidence="8">S1/P1 nuclease</fullName>
    </submittedName>
</protein>
<dbReference type="Pfam" id="PF02265">
    <property type="entry name" value="S1-P1_nuclease"/>
    <property type="match status" value="1"/>
</dbReference>
<keyword evidence="3" id="KW-0255">Endonuclease</keyword>